<evidence type="ECO:0000313" key="2">
    <source>
        <dbReference type="Proteomes" id="UP000304953"/>
    </source>
</evidence>
<reference evidence="1" key="1">
    <citation type="submission" date="2019-04" db="EMBL/GenBank/DDBJ databases">
        <title>Microbes associate with the intestines of laboratory mice.</title>
        <authorList>
            <person name="Navarre W."/>
            <person name="Wong E."/>
            <person name="Huang K."/>
            <person name="Tropini C."/>
            <person name="Ng K."/>
            <person name="Yu B."/>
        </authorList>
    </citation>
    <scope>NUCLEOTIDE SEQUENCE</scope>
    <source>
        <strain evidence="1">NM01_1-7b</strain>
    </source>
</reference>
<gene>
    <name evidence="1" type="ORF">E5329_09020</name>
</gene>
<proteinExistence type="predicted"/>
<name>A0AC61RXT3_9FIRM</name>
<accession>A0AC61RXT3</accession>
<comment type="caution">
    <text evidence="1">The sequence shown here is derived from an EMBL/GenBank/DDBJ whole genome shotgun (WGS) entry which is preliminary data.</text>
</comment>
<evidence type="ECO:0000313" key="1">
    <source>
        <dbReference type="EMBL" id="TGY96511.1"/>
    </source>
</evidence>
<dbReference type="EMBL" id="SRYA01000015">
    <property type="protein sequence ID" value="TGY96511.1"/>
    <property type="molecule type" value="Genomic_DNA"/>
</dbReference>
<protein>
    <submittedName>
        <fullName evidence="1">Uncharacterized protein</fullName>
    </submittedName>
</protein>
<sequence length="137" mass="16018">MIRIGASSLRANGTLYLQIQICTNLRISITRPPIPHKGFEETLLKRIEEYRRNYFLWVEYFTLPTTNNLSERGLRGIKSHMKISGQFESEKAAQNFARIKTYIETCRRNNINEIHALQRLCEGTPYTVEEIFIHKSA</sequence>
<dbReference type="Proteomes" id="UP000304953">
    <property type="component" value="Unassembled WGS sequence"/>
</dbReference>
<keyword evidence="2" id="KW-1185">Reference proteome</keyword>
<organism evidence="1 2">
    <name type="scientific">Petralouisia muris</name>
    <dbReference type="NCBI Taxonomy" id="3032872"/>
    <lineage>
        <taxon>Bacteria</taxon>
        <taxon>Bacillati</taxon>
        <taxon>Bacillota</taxon>
        <taxon>Clostridia</taxon>
        <taxon>Lachnospirales</taxon>
        <taxon>Lachnospiraceae</taxon>
        <taxon>Petralouisia</taxon>
    </lineage>
</organism>